<evidence type="ECO:0000313" key="5">
    <source>
        <dbReference type="Proteomes" id="UP000243006"/>
    </source>
</evidence>
<sequence>MESLVAIALTRNLQKTFYITPIVILLILCDHAVSVICGQRDPLIEAPTYMAIFYGYSQEGHFNDCVGAFISLRYNATSSFLVATTRYCMQQENVLLTKVLPMNYFNNFYFSYGLSISRILYPPGNANDQDKTTPNIAIVELESAVYFDENVAPLCLPQLNESYPENGICHYFKFFSGTDFSMSFISVRTSLCPIELCTGFAGNLVNLQICCNEYHQSPPYESLIGKTDEATSICGQTAANDDGMPHYVVFYAMTEEGYFHDCMGVIADSDNNFTHSDTIITSRYCLAEGDISATKVIPLSKYMEANLSGGYKISKILIHEKNNTNSNSKSYIPNIAIIKLNQPIAYTDSISPMCFPNKSDTLNEDLTCNIAEIYIGVTTPNLFTWTVKMLPHKDCAKLLNATSIDYKNKLCFTEIYGPSFQMLTIYDEDILTEGSALVCNKQGRRYLYGVRDFVKEFRKQPHKLPVVVVTFIPPFLDFIKENM</sequence>
<dbReference type="Pfam" id="PF00089">
    <property type="entry name" value="Trypsin"/>
    <property type="match status" value="1"/>
</dbReference>
<feature type="domain" description="Peptidase S1" evidence="3">
    <location>
        <begin position="233"/>
        <end position="483"/>
    </location>
</feature>
<dbReference type="GO" id="GO:0004252">
    <property type="term" value="F:serine-type endopeptidase activity"/>
    <property type="evidence" value="ECO:0007669"/>
    <property type="project" value="InterPro"/>
</dbReference>
<dbReference type="Proteomes" id="UP000243006">
    <property type="component" value="Unassembled WGS sequence"/>
</dbReference>
<evidence type="ECO:0000313" key="4">
    <source>
        <dbReference type="EMBL" id="OUC42932.1"/>
    </source>
</evidence>
<dbReference type="PROSITE" id="PS50240">
    <property type="entry name" value="TRYPSIN_DOM"/>
    <property type="match status" value="1"/>
</dbReference>
<dbReference type="GO" id="GO:0006508">
    <property type="term" value="P:proteolysis"/>
    <property type="evidence" value="ECO:0007669"/>
    <property type="project" value="InterPro"/>
</dbReference>
<dbReference type="SUPFAM" id="SSF50494">
    <property type="entry name" value="Trypsin-like serine proteases"/>
    <property type="match status" value="2"/>
</dbReference>
<dbReference type="InterPro" id="IPR001254">
    <property type="entry name" value="Trypsin_dom"/>
</dbReference>
<dbReference type="InterPro" id="IPR051487">
    <property type="entry name" value="Ser/Thr_Proteases_Immune/Dev"/>
</dbReference>
<accession>A0A1Y3ECR4</accession>
<dbReference type="PANTHER" id="PTHR24256">
    <property type="entry name" value="TRYPTASE-RELATED"/>
    <property type="match status" value="1"/>
</dbReference>
<name>A0A1Y3ECR4_9BILA</name>
<evidence type="ECO:0000256" key="1">
    <source>
        <dbReference type="ARBA" id="ARBA00023157"/>
    </source>
</evidence>
<dbReference type="EMBL" id="LVZM01016185">
    <property type="protein sequence ID" value="OUC42932.1"/>
    <property type="molecule type" value="Genomic_DNA"/>
</dbReference>
<dbReference type="InterPro" id="IPR009003">
    <property type="entry name" value="Peptidase_S1_PA"/>
</dbReference>
<gene>
    <name evidence="4" type="ORF">D917_00277</name>
</gene>
<dbReference type="AlphaFoldDB" id="A0A1Y3ECR4"/>
<keyword evidence="1" id="KW-1015">Disulfide bond</keyword>
<evidence type="ECO:0000256" key="2">
    <source>
        <dbReference type="ARBA" id="ARBA00024195"/>
    </source>
</evidence>
<comment type="caution">
    <text evidence="4">The sequence shown here is derived from an EMBL/GenBank/DDBJ whole genome shotgun (WGS) entry which is preliminary data.</text>
</comment>
<dbReference type="InterPro" id="IPR043504">
    <property type="entry name" value="Peptidase_S1_PA_chymotrypsin"/>
</dbReference>
<reference evidence="4 5" key="1">
    <citation type="submission" date="2015-04" db="EMBL/GenBank/DDBJ databases">
        <title>Draft genome of the roundworm Trichinella nativa.</title>
        <authorList>
            <person name="Mitreva M."/>
        </authorList>
    </citation>
    <scope>NUCLEOTIDE SEQUENCE [LARGE SCALE GENOMIC DNA]</scope>
    <source>
        <strain evidence="4 5">ISS45</strain>
    </source>
</reference>
<dbReference type="Gene3D" id="2.40.10.10">
    <property type="entry name" value="Trypsin-like serine proteases"/>
    <property type="match status" value="2"/>
</dbReference>
<organism evidence="4 5">
    <name type="scientific">Trichinella nativa</name>
    <dbReference type="NCBI Taxonomy" id="6335"/>
    <lineage>
        <taxon>Eukaryota</taxon>
        <taxon>Metazoa</taxon>
        <taxon>Ecdysozoa</taxon>
        <taxon>Nematoda</taxon>
        <taxon>Enoplea</taxon>
        <taxon>Dorylaimia</taxon>
        <taxon>Trichinellida</taxon>
        <taxon>Trichinellidae</taxon>
        <taxon>Trichinella</taxon>
    </lineage>
</organism>
<protein>
    <submittedName>
        <fullName evidence="4">Trypsin</fullName>
    </submittedName>
</protein>
<comment type="similarity">
    <text evidence="2">Belongs to the peptidase S1 family. CLIP subfamily.</text>
</comment>
<proteinExistence type="inferred from homology"/>
<evidence type="ECO:0000259" key="3">
    <source>
        <dbReference type="PROSITE" id="PS50240"/>
    </source>
</evidence>